<feature type="compositionally biased region" description="Basic and acidic residues" evidence="2">
    <location>
        <begin position="1758"/>
        <end position="1770"/>
    </location>
</feature>
<accession>A0A553HUN1</accession>
<feature type="compositionally biased region" description="Polar residues" evidence="2">
    <location>
        <begin position="1886"/>
        <end position="1906"/>
    </location>
</feature>
<feature type="region of interest" description="Disordered" evidence="2">
    <location>
        <begin position="628"/>
        <end position="647"/>
    </location>
</feature>
<evidence type="ECO:0000259" key="3">
    <source>
        <dbReference type="Pfam" id="PF22485"/>
    </source>
</evidence>
<dbReference type="InterPro" id="IPR029058">
    <property type="entry name" value="AB_hydrolase_fold"/>
</dbReference>
<evidence type="ECO:0000256" key="2">
    <source>
        <dbReference type="SAM" id="MobiDB-lite"/>
    </source>
</evidence>
<feature type="compositionally biased region" description="Polar residues" evidence="2">
    <location>
        <begin position="9"/>
        <end position="19"/>
    </location>
</feature>
<feature type="region of interest" description="Disordered" evidence="2">
    <location>
        <begin position="795"/>
        <end position="824"/>
    </location>
</feature>
<feature type="coiled-coil region" evidence="1">
    <location>
        <begin position="577"/>
        <end position="604"/>
    </location>
</feature>
<protein>
    <recommendedName>
        <fullName evidence="3">DUF6987 domain-containing protein</fullName>
    </recommendedName>
</protein>
<feature type="region of interest" description="Disordered" evidence="2">
    <location>
        <begin position="1727"/>
        <end position="1778"/>
    </location>
</feature>
<dbReference type="PANTHER" id="PTHR39461">
    <property type="entry name" value="LEA DOMAIN PROTEIN (AFU_ORTHOLOGUE AFUA_8G04920)"/>
    <property type="match status" value="1"/>
</dbReference>
<dbReference type="Proteomes" id="UP000319160">
    <property type="component" value="Unassembled WGS sequence"/>
</dbReference>
<dbReference type="Pfam" id="PF22485">
    <property type="entry name" value="DUF6987"/>
    <property type="match status" value="1"/>
</dbReference>
<feature type="region of interest" description="Disordered" evidence="2">
    <location>
        <begin position="1"/>
        <end position="130"/>
    </location>
</feature>
<dbReference type="PANTHER" id="PTHR39461:SF1">
    <property type="entry name" value="LEA DOMAIN PROTEIN (AFU_ORTHOLOGUE AFUA_8G04920)"/>
    <property type="match status" value="1"/>
</dbReference>
<dbReference type="Gene3D" id="1.20.120.20">
    <property type="entry name" value="Apolipoprotein"/>
    <property type="match status" value="1"/>
</dbReference>
<feature type="domain" description="DUF6987" evidence="3">
    <location>
        <begin position="1111"/>
        <end position="1309"/>
    </location>
</feature>
<dbReference type="Gene3D" id="3.40.50.1820">
    <property type="entry name" value="alpha/beta hydrolase"/>
    <property type="match status" value="1"/>
</dbReference>
<sequence>MPNEDHATKPQTQNSNKYQVDTPIHTRFIQFENPAQLMRPANMSGIAESAKDVTSPQGKAASQTNQPESNAPQTPQAQQSAPRSMPDVSESHLGSSSGDNEGEMVPAAGRINENGEVIDDDGNPIGKVTDGEASKFAGYVVTQEGDILDEDGGIVGKAEPLDDTASKSNYTIRSAKDTVQDEGDQQEQEQPKEEEEEDEEEGGSGLGGALGGVAKTAGSAVSGVGQTAKSATSAVGDTAKGATDAAGDATGTQDATGAVGDTAKGVTDTAGDGVEGATEAAGDVAEGATDAAGDAVDGATGAVGDTAEGATGAAEDAAEGAEGEGVEGEDVEGATQQAKEAAEGAPSAGAPSAVGSKAQGLTEQAPSAVGSKAQGLAEQAPMPMDDIPSLSPSIANKIVAMFDGPFTVADGGKVTDQSGKVLGKLAAGSDIQDLIGKEVKGIDEHGNLLGENDTVIGKVDIAPEGSMAERVKEEVPEAADRINALEEAQKAAPIKVPSFTSSVAGKVIDMFQSPFNIAEDGQITDANGKIVGKLAEGQDFQSLVGKDIKGIDEHGNLLGDNNTELGKVELVPEGTIVERIKDEVPEAAERLDAIEAAKQQAEEAELPNVSILEGLKINKAGNVVDKDGNPIGKVKSGDPKKMAGKVPDKEGKVWDDRGNVIGEVEVLPEAIQNETSPFEDFPDATVDKFGKVIFEGRQVGVVVGDDWQKLIGKKVDAEGDILDKNGNVIGHAERQEEEEPEEPEEVPIDYSMLKGKKVNKLGNVVDDKGQVWGHIVQGIVKNLAGKRVGDNGQIFNDGGQVIGQAEPVPESEREEAKEPSPFEDFPDAVVGDNGDVIFNGEKVGVVVEGDAKKLKGKTVDADGDILDRAGNTLGRAERWEAEPEEPEPEIDMSALAGKRINKAGNAVDSRGDIYGRVIEGSLSRLVGKMCDKNGFIRNEGGDVIGKCELIPEAEREGMKEGPFTELSGCTVTKEGKVVTAGGDVVGRLVSGDPKVLAGRPVDDDGDVCDKNGNVLGHAERWEEPEVAKDVNPMSGRKVNREGNVVDENGDVIGKLTTGELSQCAGKKIDDDGDVIDQKGNVLGHCSLLEEIPEPEAEPEPEPEGETEEEREERLRKEQDSKIAKQISYCIAQSLDKIKPICRMIVDRINAEEAKSEDDRDEEELVKQVRPLIEEGGKILTEANGVIRGLDPDGRIAAQAKHHSAGGEATPEEYHLAELLKELTGTVTETIEAAKRKLENLPKAKKGINPLWGLLSEPLFQIIAAVGLLLSGVLGLVGKLLNGLGLGGLVNNLLGGLGLTKVLDGLGLGSVLAPITGGGSKQAVQNRDCQFLKVNNDDATNTLTGDDDTFRTFPDDLKTQVAKQLPDDDVESVVYPKYETKGELGQCSVAVLSWLKERVMEVRKAHCETPWPPNDRDVGVILVAHSMGGFVASDTLFLILNEKLAASESDPNTPMFPLIQGILTFDTPFNGLARSMFVYGAFSNYQKVSAVFNVMTALSAAPAALGKTAFKRTAAKLPSSARSASSPAWKGWQLVAVQTGTVGAIAAGGVAAYMHRQQIMDGMRSMRNLNKESVKEGYQQGVDTISQGLAYINRGNVGRSFEYLSDHFTFVGALLKQRELAQRLERMALLKGVGIHDYYTSLGENGTWSGGYFVPERTFCAIPSKEHQAYHLFSRRIIKDVDDEVQAHMSMFIRDKNDEYEQMTQEASNLVAQWFNDDSDIVDDPKFVEQSPEPIEPVTTTPDGQEIPKTDEIVSSTDSTKESLESPKDGGIEIPDESPLDITAAAAAVPLPDDDEEVPPVADTSEAQKSNYMRYLMEIAQQAGTGVKSYVPTKMPEMPSGPSFKSFVPRSMPQMPSIPRPTVNIFGRKQQQETSSTSEPAKEEAETSNASSGQHDHTQPSTATDTSDQPHQEPEGQKPPSLAVS</sequence>
<organism evidence="4 5">
    <name type="scientific">Xylaria flabelliformis</name>
    <dbReference type="NCBI Taxonomy" id="2512241"/>
    <lineage>
        <taxon>Eukaryota</taxon>
        <taxon>Fungi</taxon>
        <taxon>Dikarya</taxon>
        <taxon>Ascomycota</taxon>
        <taxon>Pezizomycotina</taxon>
        <taxon>Sordariomycetes</taxon>
        <taxon>Xylariomycetidae</taxon>
        <taxon>Xylariales</taxon>
        <taxon>Xylariaceae</taxon>
        <taxon>Xylaria</taxon>
    </lineage>
</organism>
<feature type="compositionally biased region" description="Acidic residues" evidence="2">
    <location>
        <begin position="316"/>
        <end position="332"/>
    </location>
</feature>
<dbReference type="SUPFAM" id="SSF53474">
    <property type="entry name" value="alpha/beta-Hydrolases"/>
    <property type="match status" value="1"/>
</dbReference>
<feature type="region of interest" description="Disordered" evidence="2">
    <location>
        <begin position="1830"/>
        <end position="1924"/>
    </location>
</feature>
<proteinExistence type="predicted"/>
<feature type="compositionally biased region" description="Polar residues" evidence="2">
    <location>
        <begin position="52"/>
        <end position="70"/>
    </location>
</feature>
<feature type="compositionally biased region" description="Acidic residues" evidence="2">
    <location>
        <begin position="1090"/>
        <end position="1110"/>
    </location>
</feature>
<feature type="compositionally biased region" description="Basic and acidic residues" evidence="2">
    <location>
        <begin position="810"/>
        <end position="820"/>
    </location>
</feature>
<gene>
    <name evidence="4" type="ORF">FHL15_007440</name>
</gene>
<dbReference type="EMBL" id="VFLP01000043">
    <property type="protein sequence ID" value="TRX91658.1"/>
    <property type="molecule type" value="Genomic_DNA"/>
</dbReference>
<feature type="compositionally biased region" description="Low complexity" evidence="2">
    <location>
        <begin position="234"/>
        <end position="315"/>
    </location>
</feature>
<feature type="compositionally biased region" description="Low complexity" evidence="2">
    <location>
        <begin position="71"/>
        <end position="82"/>
    </location>
</feature>
<feature type="region of interest" description="Disordered" evidence="2">
    <location>
        <begin position="144"/>
        <end position="389"/>
    </location>
</feature>
<evidence type="ECO:0000256" key="1">
    <source>
        <dbReference type="SAM" id="Coils"/>
    </source>
</evidence>
<name>A0A553HUN1_9PEZI</name>
<dbReference type="InterPro" id="IPR022124">
    <property type="entry name" value="DUF3659"/>
</dbReference>
<dbReference type="InterPro" id="IPR054256">
    <property type="entry name" value="DUF6987"/>
</dbReference>
<feature type="region of interest" description="Disordered" evidence="2">
    <location>
        <begin position="1089"/>
        <end position="1118"/>
    </location>
</feature>
<reference evidence="5" key="1">
    <citation type="submission" date="2019-06" db="EMBL/GenBank/DDBJ databases">
        <title>Draft genome sequence of the griseofulvin-producing fungus Xylaria cubensis strain G536.</title>
        <authorList>
            <person name="Mead M.E."/>
            <person name="Raja H.A."/>
            <person name="Steenwyk J.L."/>
            <person name="Knowles S.L."/>
            <person name="Oberlies N.H."/>
            <person name="Rokas A."/>
        </authorList>
    </citation>
    <scope>NUCLEOTIDE SEQUENCE [LARGE SCALE GENOMIC DNA]</scope>
    <source>
        <strain evidence="5">G536</strain>
    </source>
</reference>
<feature type="compositionally biased region" description="Low complexity" evidence="2">
    <location>
        <begin position="333"/>
        <end position="358"/>
    </location>
</feature>
<feature type="compositionally biased region" description="Polar residues" evidence="2">
    <location>
        <begin position="224"/>
        <end position="233"/>
    </location>
</feature>
<feature type="compositionally biased region" description="Basic and acidic residues" evidence="2">
    <location>
        <begin position="635"/>
        <end position="647"/>
    </location>
</feature>
<keyword evidence="5" id="KW-1185">Reference proteome</keyword>
<dbReference type="Pfam" id="PF12396">
    <property type="entry name" value="DUF3659"/>
    <property type="match status" value="10"/>
</dbReference>
<evidence type="ECO:0000313" key="5">
    <source>
        <dbReference type="Proteomes" id="UP000319160"/>
    </source>
</evidence>
<feature type="compositionally biased region" description="Acidic residues" evidence="2">
    <location>
        <begin position="180"/>
        <end position="202"/>
    </location>
</feature>
<keyword evidence="1" id="KW-0175">Coiled coil</keyword>
<dbReference type="OrthoDB" id="3937590at2759"/>
<dbReference type="STRING" id="2512241.A0A553HUN1"/>
<comment type="caution">
    <text evidence="4">The sequence shown here is derived from an EMBL/GenBank/DDBJ whole genome shotgun (WGS) entry which is preliminary data.</text>
</comment>
<evidence type="ECO:0000313" key="4">
    <source>
        <dbReference type="EMBL" id="TRX91658.1"/>
    </source>
</evidence>